<evidence type="ECO:0000256" key="1">
    <source>
        <dbReference type="SAM" id="Phobius"/>
    </source>
</evidence>
<proteinExistence type="predicted"/>
<keyword evidence="1" id="KW-0812">Transmembrane</keyword>
<organism evidence="2 3">
    <name type="scientific">Psychroflexus salinarum</name>
    <dbReference type="NCBI Taxonomy" id="546024"/>
    <lineage>
        <taxon>Bacteria</taxon>
        <taxon>Pseudomonadati</taxon>
        <taxon>Bacteroidota</taxon>
        <taxon>Flavobacteriia</taxon>
        <taxon>Flavobacteriales</taxon>
        <taxon>Flavobacteriaceae</taxon>
        <taxon>Psychroflexus</taxon>
    </lineage>
</organism>
<comment type="caution">
    <text evidence="2">The sequence shown here is derived from an EMBL/GenBank/DDBJ whole genome shotgun (WGS) entry which is preliminary data.</text>
</comment>
<feature type="transmembrane region" description="Helical" evidence="1">
    <location>
        <begin position="104"/>
        <end position="131"/>
    </location>
</feature>
<accession>A0ABW3GP19</accession>
<dbReference type="InterPro" id="IPR007272">
    <property type="entry name" value="Sulf_transp_TsuA/YedE"/>
</dbReference>
<name>A0ABW3GP19_9FLAO</name>
<protein>
    <submittedName>
        <fullName evidence="2">DUF6691 family protein</fullName>
    </submittedName>
</protein>
<dbReference type="EMBL" id="JBHTIV010000005">
    <property type="protein sequence ID" value="MFD0931433.1"/>
    <property type="molecule type" value="Genomic_DNA"/>
</dbReference>
<keyword evidence="1" id="KW-0472">Membrane</keyword>
<dbReference type="RefSeq" id="WP_379656769.1">
    <property type="nucleotide sequence ID" value="NZ_JBHTIV010000005.1"/>
</dbReference>
<feature type="transmembrane region" description="Helical" evidence="1">
    <location>
        <begin position="79"/>
        <end position="98"/>
    </location>
</feature>
<sequence>MKTLVYLIIGTFFGIVMYKSEAASWFRIYEMFEFGSFHMYGIIGSALVLGVIGTQIIKRNNIKALGGKEMELKPKAMSVPRYLIGGALFGLGWALAGACPGPMYVLAGAGFGSILIVIFGAILGTFIYGVLRDKLPH</sequence>
<dbReference type="Pfam" id="PF04143">
    <property type="entry name" value="Sulf_transp"/>
    <property type="match status" value="1"/>
</dbReference>
<dbReference type="Proteomes" id="UP001597049">
    <property type="component" value="Unassembled WGS sequence"/>
</dbReference>
<reference evidence="3" key="1">
    <citation type="journal article" date="2019" name="Int. J. Syst. Evol. Microbiol.">
        <title>The Global Catalogue of Microorganisms (GCM) 10K type strain sequencing project: providing services to taxonomists for standard genome sequencing and annotation.</title>
        <authorList>
            <consortium name="The Broad Institute Genomics Platform"/>
            <consortium name="The Broad Institute Genome Sequencing Center for Infectious Disease"/>
            <person name="Wu L."/>
            <person name="Ma J."/>
        </authorList>
    </citation>
    <scope>NUCLEOTIDE SEQUENCE [LARGE SCALE GENOMIC DNA]</scope>
    <source>
        <strain evidence="3">CCUG 56752</strain>
    </source>
</reference>
<evidence type="ECO:0000313" key="3">
    <source>
        <dbReference type="Proteomes" id="UP001597049"/>
    </source>
</evidence>
<evidence type="ECO:0000313" key="2">
    <source>
        <dbReference type="EMBL" id="MFD0931433.1"/>
    </source>
</evidence>
<keyword evidence="1" id="KW-1133">Transmembrane helix</keyword>
<gene>
    <name evidence="2" type="ORF">ACFQ0R_02360</name>
</gene>
<keyword evidence="3" id="KW-1185">Reference proteome</keyword>
<feature type="transmembrane region" description="Helical" evidence="1">
    <location>
        <begin position="38"/>
        <end position="58"/>
    </location>
</feature>